<evidence type="ECO:0000256" key="1">
    <source>
        <dbReference type="SAM" id="MobiDB-lite"/>
    </source>
</evidence>
<accession>A0AAV0BW88</accession>
<feature type="domain" description="Ribosomal protein bL31m N-terminal" evidence="2">
    <location>
        <begin position="79"/>
        <end position="117"/>
    </location>
</feature>
<evidence type="ECO:0000313" key="4">
    <source>
        <dbReference type="EMBL" id="CAH7690506.1"/>
    </source>
</evidence>
<gene>
    <name evidence="3" type="ORF">PPACK8108_LOCUS17940</name>
    <name evidence="4" type="ORF">PPACK8108_LOCUS25874</name>
</gene>
<feature type="region of interest" description="Disordered" evidence="1">
    <location>
        <begin position="167"/>
        <end position="207"/>
    </location>
</feature>
<dbReference type="InterPro" id="IPR048874">
    <property type="entry name" value="Ribosomal_bL31m_N"/>
</dbReference>
<name>A0AAV0BW88_PHAPC</name>
<dbReference type="GO" id="GO:0003735">
    <property type="term" value="F:structural constituent of ribosome"/>
    <property type="evidence" value="ECO:0007669"/>
    <property type="project" value="InterPro"/>
</dbReference>
<keyword evidence="5" id="KW-1185">Reference proteome</keyword>
<dbReference type="GO" id="GO:0005762">
    <property type="term" value="C:mitochondrial large ribosomal subunit"/>
    <property type="evidence" value="ECO:0007669"/>
    <property type="project" value="InterPro"/>
</dbReference>
<dbReference type="Proteomes" id="UP001153365">
    <property type="component" value="Unassembled WGS sequence"/>
</dbReference>
<dbReference type="GO" id="GO:0032543">
    <property type="term" value="P:mitochondrial translation"/>
    <property type="evidence" value="ECO:0007669"/>
    <property type="project" value="InterPro"/>
</dbReference>
<feature type="region of interest" description="Disordered" evidence="1">
    <location>
        <begin position="22"/>
        <end position="56"/>
    </location>
</feature>
<protein>
    <recommendedName>
        <fullName evidence="2">Ribosomal protein bL31m N-terminal domain-containing protein</fullName>
    </recommendedName>
</protein>
<dbReference type="EMBL" id="CALTRL010006310">
    <property type="protein sequence ID" value="CAH7690506.1"/>
    <property type="molecule type" value="Genomic_DNA"/>
</dbReference>
<dbReference type="PANTHER" id="PTHR28174:SF1">
    <property type="entry name" value="LARGE RIBOSOMAL SUBUNIT PROTEIN BL31M"/>
    <property type="match status" value="1"/>
</dbReference>
<evidence type="ECO:0000259" key="2">
    <source>
        <dbReference type="Pfam" id="PF21492"/>
    </source>
</evidence>
<dbReference type="AlphaFoldDB" id="A0AAV0BW88"/>
<comment type="caution">
    <text evidence="4">The sequence shown here is derived from an EMBL/GenBank/DDBJ whole genome shotgun (WGS) entry which is preliminary data.</text>
</comment>
<dbReference type="PANTHER" id="PTHR28174">
    <property type="entry name" value="54S RIBOSOMAL PROTEIN L36, MITOCHONDRIAL"/>
    <property type="match status" value="1"/>
</dbReference>
<proteinExistence type="predicted"/>
<reference evidence="4" key="1">
    <citation type="submission" date="2022-06" db="EMBL/GenBank/DDBJ databases">
        <authorList>
            <consortium name="SYNGENTA / RWTH Aachen University"/>
        </authorList>
    </citation>
    <scope>NUCLEOTIDE SEQUENCE</scope>
</reference>
<feature type="compositionally biased region" description="Low complexity" evidence="1">
    <location>
        <begin position="22"/>
        <end position="40"/>
    </location>
</feature>
<evidence type="ECO:0000313" key="3">
    <source>
        <dbReference type="EMBL" id="CAH7684023.1"/>
    </source>
</evidence>
<feature type="compositionally biased region" description="Basic and acidic residues" evidence="1">
    <location>
        <begin position="167"/>
        <end position="181"/>
    </location>
</feature>
<organism evidence="4 5">
    <name type="scientific">Phakopsora pachyrhizi</name>
    <name type="common">Asian soybean rust disease fungus</name>
    <dbReference type="NCBI Taxonomy" id="170000"/>
    <lineage>
        <taxon>Eukaryota</taxon>
        <taxon>Fungi</taxon>
        <taxon>Dikarya</taxon>
        <taxon>Basidiomycota</taxon>
        <taxon>Pucciniomycotina</taxon>
        <taxon>Pucciniomycetes</taxon>
        <taxon>Pucciniales</taxon>
        <taxon>Phakopsoraceae</taxon>
        <taxon>Phakopsora</taxon>
    </lineage>
</organism>
<sequence length="242" mass="26942">MTLSRSSLIRFDTIATKTSKLLIRPQSSSSSPTSSLRSKPPVVPTSPIFSRREKRKLRVSYPRPDVSPKVLCPSPTPMFVNRVTMADGSVFHLTTSSPRPSISLVRDLSNHPLWNPSLEREVADEDQSGRMGRFARRYGRSKKEQLVQEKEVEEELVSTIAKEARAKAGTDSEVRRDETRNLESSQIESKRVANKASIEEQGFGTDDLDWISGDSINSFYGVGDAKNVKGLKKPAKAPNPKK</sequence>
<dbReference type="Pfam" id="PF21492">
    <property type="entry name" value="bL31_N"/>
    <property type="match status" value="1"/>
</dbReference>
<dbReference type="InterPro" id="IPR034600">
    <property type="entry name" value="Ribosomal_bL31m"/>
</dbReference>
<evidence type="ECO:0000313" key="5">
    <source>
        <dbReference type="Proteomes" id="UP001153365"/>
    </source>
</evidence>
<dbReference type="Gene3D" id="6.20.130.10">
    <property type="match status" value="1"/>
</dbReference>
<dbReference type="EMBL" id="CALTRL010005115">
    <property type="protein sequence ID" value="CAH7684023.1"/>
    <property type="molecule type" value="Genomic_DNA"/>
</dbReference>